<dbReference type="AlphaFoldDB" id="A0A495EBY4"/>
<sequence>MLVFIAAISFMACDEENDIEIVEANHRVIVTSEASVENTINIGGHIDFGDVSRGIESRTWTFPEGATIVGEKGNTSSKDVIKGFFNIPGEHNVTLNQVFKGNVYPNEDSTTPIDGKVLDTTIVVTVLGPISSVLKAYYLNDDGSVGAELNMSDNAENVLTASKYIQLTYESQGEPSNFVWNLDGGKPDQITNPGGAADVRYNKVGSWDLQFIASRARPGGADTVNIKKFIKVIPSTEPVVVDKVTNKDVNIAIEYSREMDESSLNKNDFAVTIETTAGAVLNPAISKVSVDAVDGNIVILELDGETIYNDDVIKVSYTPGALMTLDGVAADVLTDAELVFAQGENILKNTSVDYSFETSTAGNWPYLWWGGQWGEYDFAISRDQAQDGTSSAYLEFRPNGGMIIGHRDDAGNDLTFPVESGERYEMGVWVYVTDLGEINGGEIPDLRFYWAPGTNWGIAPNPALTDDFVIGEWVYSSTIVQFAESGEVSYMIRGINNGNSLPVKLYMDNISVVKLTTRP</sequence>
<gene>
    <name evidence="1" type="ORF">CLV91_0460</name>
</gene>
<comment type="caution">
    <text evidence="1">The sequence shown here is derived from an EMBL/GenBank/DDBJ whole genome shotgun (WGS) entry which is preliminary data.</text>
</comment>
<dbReference type="Proteomes" id="UP000269412">
    <property type="component" value="Unassembled WGS sequence"/>
</dbReference>
<organism evidence="1 2">
    <name type="scientific">Maribacter vaceletii</name>
    <dbReference type="NCBI Taxonomy" id="1206816"/>
    <lineage>
        <taxon>Bacteria</taxon>
        <taxon>Pseudomonadati</taxon>
        <taxon>Bacteroidota</taxon>
        <taxon>Flavobacteriia</taxon>
        <taxon>Flavobacteriales</taxon>
        <taxon>Flavobacteriaceae</taxon>
        <taxon>Maribacter</taxon>
    </lineage>
</organism>
<evidence type="ECO:0000313" key="2">
    <source>
        <dbReference type="Proteomes" id="UP000269412"/>
    </source>
</evidence>
<evidence type="ECO:0000313" key="1">
    <source>
        <dbReference type="EMBL" id="RKR14385.1"/>
    </source>
</evidence>
<protein>
    <recommendedName>
        <fullName evidence="3">PKD domain-containing protein</fullName>
    </recommendedName>
</protein>
<evidence type="ECO:0008006" key="3">
    <source>
        <dbReference type="Google" id="ProtNLM"/>
    </source>
</evidence>
<proteinExistence type="predicted"/>
<dbReference type="EMBL" id="RBIQ01000007">
    <property type="protein sequence ID" value="RKR14385.1"/>
    <property type="molecule type" value="Genomic_DNA"/>
</dbReference>
<name>A0A495EBY4_9FLAO</name>
<accession>A0A495EBY4</accession>
<keyword evidence="2" id="KW-1185">Reference proteome</keyword>
<reference evidence="1 2" key="1">
    <citation type="submission" date="2018-10" db="EMBL/GenBank/DDBJ databases">
        <title>Genomic Encyclopedia of Archaeal and Bacterial Type Strains, Phase II (KMG-II): from individual species to whole genera.</title>
        <authorList>
            <person name="Goeker M."/>
        </authorList>
    </citation>
    <scope>NUCLEOTIDE SEQUENCE [LARGE SCALE GENOMIC DNA]</scope>
    <source>
        <strain evidence="1 2">DSM 25230</strain>
    </source>
</reference>
<dbReference type="Gene3D" id="2.60.120.260">
    <property type="entry name" value="Galactose-binding domain-like"/>
    <property type="match status" value="1"/>
</dbReference>